<dbReference type="Gene3D" id="3.50.50.60">
    <property type="entry name" value="FAD/NAD(P)-binding domain"/>
    <property type="match status" value="1"/>
</dbReference>
<evidence type="ECO:0000256" key="2">
    <source>
        <dbReference type="ARBA" id="ARBA00001966"/>
    </source>
</evidence>
<evidence type="ECO:0000313" key="13">
    <source>
        <dbReference type="Proteomes" id="UP000470082"/>
    </source>
</evidence>
<evidence type="ECO:0000256" key="5">
    <source>
        <dbReference type="ARBA" id="ARBA00022643"/>
    </source>
</evidence>
<keyword evidence="6" id="KW-0479">Metal-binding</keyword>
<dbReference type="PANTHER" id="PTHR42917">
    <property type="entry name" value="2,4-DIENOYL-COA REDUCTASE"/>
    <property type="match status" value="1"/>
</dbReference>
<dbReference type="AlphaFoldDB" id="A0A7X2N2M4"/>
<proteinExistence type="inferred from homology"/>
<dbReference type="GO" id="GO:0010181">
    <property type="term" value="F:FMN binding"/>
    <property type="evidence" value="ECO:0007669"/>
    <property type="project" value="InterPro"/>
</dbReference>
<feature type="domain" description="FAD/NAD(P)-binding" evidence="11">
    <location>
        <begin position="381"/>
        <end position="604"/>
    </location>
</feature>
<dbReference type="Proteomes" id="UP000470082">
    <property type="component" value="Unassembled WGS sequence"/>
</dbReference>
<evidence type="ECO:0000256" key="1">
    <source>
        <dbReference type="ARBA" id="ARBA00001917"/>
    </source>
</evidence>
<organism evidence="12 13">
    <name type="scientific">Floccifex porci</name>
    <dbReference type="NCBI Taxonomy" id="2606629"/>
    <lineage>
        <taxon>Bacteria</taxon>
        <taxon>Bacillati</taxon>
        <taxon>Bacillota</taxon>
        <taxon>Erysipelotrichia</taxon>
        <taxon>Erysipelotrichales</taxon>
        <taxon>Erysipelotrichaceae</taxon>
        <taxon>Floccifex</taxon>
    </lineage>
</organism>
<feature type="domain" description="NADH:flavin oxidoreductase/NADH oxidase N-terminal" evidence="10">
    <location>
        <begin position="4"/>
        <end position="335"/>
    </location>
</feature>
<protein>
    <submittedName>
        <fullName evidence="12">NAD(P)-binding protein</fullName>
    </submittedName>
</protein>
<keyword evidence="4" id="KW-0285">Flavoprotein</keyword>
<dbReference type="EMBL" id="VUMM01000006">
    <property type="protein sequence ID" value="MSS01348.1"/>
    <property type="molecule type" value="Genomic_DNA"/>
</dbReference>
<dbReference type="SUPFAM" id="SSF51395">
    <property type="entry name" value="FMN-linked oxidoreductases"/>
    <property type="match status" value="1"/>
</dbReference>
<dbReference type="GO" id="GO:0016491">
    <property type="term" value="F:oxidoreductase activity"/>
    <property type="evidence" value="ECO:0007669"/>
    <property type="project" value="UniProtKB-KW"/>
</dbReference>
<evidence type="ECO:0000256" key="6">
    <source>
        <dbReference type="ARBA" id="ARBA00022723"/>
    </source>
</evidence>
<evidence type="ECO:0000259" key="10">
    <source>
        <dbReference type="Pfam" id="PF00724"/>
    </source>
</evidence>
<evidence type="ECO:0000313" key="12">
    <source>
        <dbReference type="EMBL" id="MSS01348.1"/>
    </source>
</evidence>
<reference evidence="12 13" key="1">
    <citation type="submission" date="2019-08" db="EMBL/GenBank/DDBJ databases">
        <title>In-depth cultivation of the pig gut microbiome towards novel bacterial diversity and tailored functional studies.</title>
        <authorList>
            <person name="Wylensek D."/>
            <person name="Hitch T.C.A."/>
            <person name="Clavel T."/>
        </authorList>
    </citation>
    <scope>NUCLEOTIDE SEQUENCE [LARGE SCALE GENOMIC DNA]</scope>
    <source>
        <strain evidence="12 13">LKV-178-WT-2G</strain>
    </source>
</reference>
<dbReference type="Pfam" id="PF07992">
    <property type="entry name" value="Pyr_redox_2"/>
    <property type="match status" value="1"/>
</dbReference>
<comment type="cofactor">
    <cofactor evidence="2">
        <name>[4Fe-4S] cluster</name>
        <dbReference type="ChEBI" id="CHEBI:49883"/>
    </cofactor>
</comment>
<keyword evidence="7" id="KW-0560">Oxidoreductase</keyword>
<dbReference type="RefSeq" id="WP_154459848.1">
    <property type="nucleotide sequence ID" value="NZ_VUMM01000006.1"/>
</dbReference>
<evidence type="ECO:0000256" key="8">
    <source>
        <dbReference type="ARBA" id="ARBA00023004"/>
    </source>
</evidence>
<evidence type="ECO:0000256" key="7">
    <source>
        <dbReference type="ARBA" id="ARBA00023002"/>
    </source>
</evidence>
<dbReference type="Gene3D" id="3.20.20.70">
    <property type="entry name" value="Aldolase class I"/>
    <property type="match status" value="1"/>
</dbReference>
<dbReference type="InterPro" id="IPR051793">
    <property type="entry name" value="NADH:flavin_oxidoreductase"/>
</dbReference>
<dbReference type="Gene3D" id="3.40.50.720">
    <property type="entry name" value="NAD(P)-binding Rossmann-like Domain"/>
    <property type="match status" value="1"/>
</dbReference>
<evidence type="ECO:0000256" key="4">
    <source>
        <dbReference type="ARBA" id="ARBA00022630"/>
    </source>
</evidence>
<keyword evidence="8" id="KW-0408">Iron</keyword>
<evidence type="ECO:0000259" key="11">
    <source>
        <dbReference type="Pfam" id="PF07992"/>
    </source>
</evidence>
<dbReference type="InterPro" id="IPR036188">
    <property type="entry name" value="FAD/NAD-bd_sf"/>
</dbReference>
<comment type="similarity">
    <text evidence="3">In the N-terminal section; belongs to the NADH:flavin oxidoreductase/NADH oxidase family.</text>
</comment>
<gene>
    <name evidence="12" type="ORF">FYJ50_04395</name>
</gene>
<dbReference type="GO" id="GO:0046872">
    <property type="term" value="F:metal ion binding"/>
    <property type="evidence" value="ECO:0007669"/>
    <property type="project" value="UniProtKB-KW"/>
</dbReference>
<dbReference type="CDD" id="cd02803">
    <property type="entry name" value="OYE_like_FMN_family"/>
    <property type="match status" value="1"/>
</dbReference>
<dbReference type="GO" id="GO:0051536">
    <property type="term" value="F:iron-sulfur cluster binding"/>
    <property type="evidence" value="ECO:0007669"/>
    <property type="project" value="UniProtKB-KW"/>
</dbReference>
<dbReference type="InterPro" id="IPR023753">
    <property type="entry name" value="FAD/NAD-binding_dom"/>
</dbReference>
<sequence>MTNLFTELKIGSMTLKNRTFMAPMSLGYGNPSGIPDASQQEYWLARAKGGVGCIITDATSVDPNTPYLGNTLCFRSDESIVAYKQFTDRIHEYGCKIIPQITHPGPESISSFFGVTPISSSGYLNSMWQPTRALTLEEIPGIIQMYAKASYQAKQAGFDGIELHCAHGYMLLGSFLSPLKNKRTDEYGGSLENRARLLIEVIDAIKEKCGKEFPIILRMSGSEKIEGGNTIEDTKQLIPILIEHGIDAFEVSGGSQYDAPNKIIPSHGEPCAVNLNEALEIRKISSVPVILVGKINSSELAKSLIDENKVDGVVLGRALLAEPEFVNKIKQNKENEIAPCASCLVGCVLEQNKKHKGACVINPFAGKEAILKLTPATTKKKIMIVGGGMGGLNASRYAALRGFEVSLFEKTDTLGGQINLANKIEGKEEMGKWVPFLISECKRLNVDIHLNHEVTKEEIENSDYDTILISTGAYPVTQNNYPNAHDILSGKTIIDKGNVCIIGGGMVAVECAEYIDAHKQGDLSMTMIEMKKQIDQGEAPANYANTMRHIATIPLKPLTETKLISIDNGNVIVEKEGQQQTLSGFDHIVFAVGSRPENKLYEQVKDCGKEVYIFGDAKQVGTALDATRDGTAIVLGL</sequence>
<dbReference type="Pfam" id="PF00724">
    <property type="entry name" value="Oxidored_FMN"/>
    <property type="match status" value="1"/>
</dbReference>
<keyword evidence="13" id="KW-1185">Reference proteome</keyword>
<dbReference type="PANTHER" id="PTHR42917:SF2">
    <property type="entry name" value="2,4-DIENOYL-COA REDUCTASE [(2E)-ENOYL-COA-PRODUCING]"/>
    <property type="match status" value="1"/>
</dbReference>
<name>A0A7X2N2M4_9FIRM</name>
<comment type="cofactor">
    <cofactor evidence="1">
        <name>FMN</name>
        <dbReference type="ChEBI" id="CHEBI:58210"/>
    </cofactor>
</comment>
<dbReference type="SUPFAM" id="SSF51905">
    <property type="entry name" value="FAD/NAD(P)-binding domain"/>
    <property type="match status" value="1"/>
</dbReference>
<comment type="caution">
    <text evidence="12">The sequence shown here is derived from an EMBL/GenBank/DDBJ whole genome shotgun (WGS) entry which is preliminary data.</text>
</comment>
<evidence type="ECO:0000256" key="9">
    <source>
        <dbReference type="ARBA" id="ARBA00023014"/>
    </source>
</evidence>
<evidence type="ECO:0000256" key="3">
    <source>
        <dbReference type="ARBA" id="ARBA00011048"/>
    </source>
</evidence>
<keyword evidence="5" id="KW-0288">FMN</keyword>
<dbReference type="SUPFAM" id="SSF51971">
    <property type="entry name" value="Nucleotide-binding domain"/>
    <property type="match status" value="1"/>
</dbReference>
<keyword evidence="9" id="KW-0411">Iron-sulfur</keyword>
<accession>A0A7X2N2M4</accession>
<dbReference type="PRINTS" id="PR00368">
    <property type="entry name" value="FADPNR"/>
</dbReference>
<dbReference type="InterPro" id="IPR001155">
    <property type="entry name" value="OxRdtase_FMN_N"/>
</dbReference>
<dbReference type="InterPro" id="IPR013785">
    <property type="entry name" value="Aldolase_TIM"/>
</dbReference>